<dbReference type="InterPro" id="IPR015943">
    <property type="entry name" value="WD40/YVTN_repeat-like_dom_sf"/>
</dbReference>
<dbReference type="PANTHER" id="PTHR15633">
    <property type="entry name" value="NUCLEOLAR PROTEIN 11"/>
    <property type="match status" value="1"/>
</dbReference>
<evidence type="ECO:0000256" key="3">
    <source>
        <dbReference type="ARBA" id="ARBA00023015"/>
    </source>
</evidence>
<evidence type="ECO:0000313" key="9">
    <source>
        <dbReference type="EMBL" id="RMX44429.1"/>
    </source>
</evidence>
<dbReference type="SUPFAM" id="SSF50978">
    <property type="entry name" value="WD40 repeat-like"/>
    <property type="match status" value="1"/>
</dbReference>
<name>A0A3M6TSY4_POCDA</name>
<dbReference type="AlphaFoldDB" id="A0A3M6TSY4"/>
<dbReference type="InterPro" id="IPR036322">
    <property type="entry name" value="WD40_repeat_dom_sf"/>
</dbReference>
<dbReference type="InterPro" id="IPR048897">
    <property type="entry name" value="Nol11_C"/>
</dbReference>
<dbReference type="GO" id="GO:0005730">
    <property type="term" value="C:nucleolus"/>
    <property type="evidence" value="ECO:0007669"/>
    <property type="project" value="UniProtKB-SubCell"/>
</dbReference>
<evidence type="ECO:0000259" key="7">
    <source>
        <dbReference type="Pfam" id="PF08168"/>
    </source>
</evidence>
<keyword evidence="3" id="KW-0805">Transcription regulation</keyword>
<dbReference type="Pfam" id="PF20998">
    <property type="entry name" value="Nol11_C"/>
    <property type="match status" value="1"/>
</dbReference>
<proteinExistence type="predicted"/>
<dbReference type="GO" id="GO:0003723">
    <property type="term" value="F:RNA binding"/>
    <property type="evidence" value="ECO:0007669"/>
    <property type="project" value="TreeGrafter"/>
</dbReference>
<evidence type="ECO:0000256" key="1">
    <source>
        <dbReference type="ARBA" id="ARBA00004604"/>
    </source>
</evidence>
<dbReference type="InterPro" id="IPR042859">
    <property type="entry name" value="NOL11"/>
</dbReference>
<dbReference type="Pfam" id="PF08168">
    <property type="entry name" value="NOL11_N"/>
    <property type="match status" value="1"/>
</dbReference>
<keyword evidence="6" id="KW-0539">Nucleus</keyword>
<comment type="caution">
    <text evidence="9">The sequence shown here is derived from an EMBL/GenBank/DDBJ whole genome shotgun (WGS) entry which is preliminary data.</text>
</comment>
<dbReference type="PANTHER" id="PTHR15633:SF2">
    <property type="entry name" value="NUCLEOLAR PROTEIN 11"/>
    <property type="match status" value="1"/>
</dbReference>
<evidence type="ECO:0000259" key="8">
    <source>
        <dbReference type="Pfam" id="PF20998"/>
    </source>
</evidence>
<dbReference type="InterPro" id="IPR012584">
    <property type="entry name" value="NOL11_N"/>
</dbReference>
<reference evidence="9 10" key="1">
    <citation type="journal article" date="2018" name="Sci. Rep.">
        <title>Comparative analysis of the Pocillopora damicornis genome highlights role of immune system in coral evolution.</title>
        <authorList>
            <person name="Cunning R."/>
            <person name="Bay R.A."/>
            <person name="Gillette P."/>
            <person name="Baker A.C."/>
            <person name="Traylor-Knowles N."/>
        </authorList>
    </citation>
    <scope>NUCLEOTIDE SEQUENCE [LARGE SCALE GENOMIC DNA]</scope>
    <source>
        <strain evidence="9">RSMAS</strain>
        <tissue evidence="9">Whole animal</tissue>
    </source>
</reference>
<feature type="domain" description="Nucleolar protein 11 N-terminal" evidence="7">
    <location>
        <begin position="1"/>
        <end position="143"/>
    </location>
</feature>
<dbReference type="STRING" id="46731.A0A3M6TSY4"/>
<comment type="subcellular location">
    <subcellularLocation>
        <location evidence="1">Nucleus</location>
        <location evidence="1">Nucleolus</location>
    </subcellularLocation>
</comment>
<keyword evidence="2" id="KW-0698">rRNA processing</keyword>
<dbReference type="OrthoDB" id="6502630at2759"/>
<evidence type="ECO:0000256" key="5">
    <source>
        <dbReference type="ARBA" id="ARBA00023163"/>
    </source>
</evidence>
<organism evidence="9 10">
    <name type="scientific">Pocillopora damicornis</name>
    <name type="common">Cauliflower coral</name>
    <name type="synonym">Millepora damicornis</name>
    <dbReference type="NCBI Taxonomy" id="46731"/>
    <lineage>
        <taxon>Eukaryota</taxon>
        <taxon>Metazoa</taxon>
        <taxon>Cnidaria</taxon>
        <taxon>Anthozoa</taxon>
        <taxon>Hexacorallia</taxon>
        <taxon>Scleractinia</taxon>
        <taxon>Astrocoeniina</taxon>
        <taxon>Pocilloporidae</taxon>
        <taxon>Pocillopora</taxon>
    </lineage>
</organism>
<evidence type="ECO:0000256" key="4">
    <source>
        <dbReference type="ARBA" id="ARBA00023159"/>
    </source>
</evidence>
<evidence type="ECO:0000256" key="2">
    <source>
        <dbReference type="ARBA" id="ARBA00022552"/>
    </source>
</evidence>
<dbReference type="Gene3D" id="2.130.10.10">
    <property type="entry name" value="YVTN repeat-like/Quinoprotein amine dehydrogenase"/>
    <property type="match status" value="1"/>
</dbReference>
<keyword evidence="4" id="KW-0010">Activator</keyword>
<sequence length="663" mass="75850">MADLREPFELCKVLQNGSLIGISRLTGDENVLLTFSDRRVLVYNLQHQKLINSWSVEQRDEVTSAAVYNPVDKTFLMAVNKTEIFMWKETDSDLNSCQRIQSEKNVFGLHVWNHLKVDPLVMFEDGSSMFLADLLHNNEERKAKRRKAMKCTHDMVSFSKEKNEYILNATNYGTPAHWNPKNQAMEFKLTPPEELETALEQKQGGEILDLSCKVIQRLQPLQHESNKEKRCVAMSAVDLDHICLCGSSMIDGKLRDVVMIWNIKYGTLQSWQTLDKIIEKQSSLLSYSRSRGAGCVCCIPGFICIGFHHLVAVCQFSIDRSSLASALGQLDSTAKFLRNNKVKPELLVTPKLARPGEALKHWQETIAREDEVEKEVLQKLKDPSKTPTLEVFSAELRKYMEFKLSEKDEKLENSNQLPESNKAVPVFVGKFGKRTEVLSQHFISSVLTRCTEEKNFWARDSISELLKTKCVPSSKDLLRAIVEKNDLDLLEECFDNIDGIAEDTVVLCARHILRLDHLILDETSKENQKEESQEEDFGQMPLGKTQANLRKLSFKDVKLLLDFLMYLMHHGLSGFGEEVDCKTLMYPQVLDWAGLLLNAHYTQLVLIPEAHEVLVSCHQLVAKQVRTYDKLRSVESFLDHFRRRKALPKAEKVAPYSIETLEL</sequence>
<accession>A0A3M6TSY4</accession>
<dbReference type="EMBL" id="RCHS01002985">
    <property type="protein sequence ID" value="RMX44429.1"/>
    <property type="molecule type" value="Genomic_DNA"/>
</dbReference>
<keyword evidence="10" id="KW-1185">Reference proteome</keyword>
<dbReference type="GO" id="GO:0030490">
    <property type="term" value="P:maturation of SSU-rRNA"/>
    <property type="evidence" value="ECO:0007669"/>
    <property type="project" value="InterPro"/>
</dbReference>
<evidence type="ECO:0000313" key="10">
    <source>
        <dbReference type="Proteomes" id="UP000275408"/>
    </source>
</evidence>
<feature type="domain" description="Nucleolar protein 11 C-terminal" evidence="8">
    <location>
        <begin position="455"/>
        <end position="663"/>
    </location>
</feature>
<keyword evidence="5" id="KW-0804">Transcription</keyword>
<dbReference type="Proteomes" id="UP000275408">
    <property type="component" value="Unassembled WGS sequence"/>
</dbReference>
<evidence type="ECO:0008006" key="11">
    <source>
        <dbReference type="Google" id="ProtNLM"/>
    </source>
</evidence>
<gene>
    <name evidence="9" type="ORF">pdam_00010081</name>
</gene>
<evidence type="ECO:0000256" key="6">
    <source>
        <dbReference type="ARBA" id="ARBA00023242"/>
    </source>
</evidence>
<protein>
    <recommendedName>
        <fullName evidence="11">Nucleolar protein 11</fullName>
    </recommendedName>
</protein>